<evidence type="ECO:0000256" key="2">
    <source>
        <dbReference type="ARBA" id="ARBA00022723"/>
    </source>
</evidence>
<organism evidence="6 7">
    <name type="scientific">Paenibacillus alginolyticus</name>
    <dbReference type="NCBI Taxonomy" id="59839"/>
    <lineage>
        <taxon>Bacteria</taxon>
        <taxon>Bacillati</taxon>
        <taxon>Bacillota</taxon>
        <taxon>Bacilli</taxon>
        <taxon>Bacillales</taxon>
        <taxon>Paenibacillaceae</taxon>
        <taxon>Paenibacillus</taxon>
    </lineage>
</organism>
<evidence type="ECO:0000313" key="7">
    <source>
        <dbReference type="Proteomes" id="UP001527099"/>
    </source>
</evidence>
<evidence type="ECO:0000313" key="6">
    <source>
        <dbReference type="EMBL" id="MCY9695532.1"/>
    </source>
</evidence>
<keyword evidence="2" id="KW-0479">Metal-binding</keyword>
<dbReference type="RefSeq" id="WP_051253757.1">
    <property type="nucleotide sequence ID" value="NZ_JAMDMW010000043.1"/>
</dbReference>
<dbReference type="EMBL" id="JAMDMX010000075">
    <property type="protein sequence ID" value="MCY9695532.1"/>
    <property type="molecule type" value="Genomic_DNA"/>
</dbReference>
<keyword evidence="3" id="KW-0378">Hydrolase</keyword>
<accession>A0ABT4GH74</accession>
<comment type="similarity">
    <text evidence="5">Belongs to the creatininase superfamily.</text>
</comment>
<dbReference type="SUPFAM" id="SSF102215">
    <property type="entry name" value="Creatininase"/>
    <property type="match status" value="1"/>
</dbReference>
<gene>
    <name evidence="6" type="ORF">M5X19_21880</name>
</gene>
<keyword evidence="4" id="KW-0862">Zinc</keyword>
<dbReference type="Proteomes" id="UP001527099">
    <property type="component" value="Unassembled WGS sequence"/>
</dbReference>
<protein>
    <submittedName>
        <fullName evidence="6">Creatininase family protein</fullName>
    </submittedName>
</protein>
<evidence type="ECO:0000256" key="1">
    <source>
        <dbReference type="ARBA" id="ARBA00001947"/>
    </source>
</evidence>
<evidence type="ECO:0000256" key="4">
    <source>
        <dbReference type="ARBA" id="ARBA00022833"/>
    </source>
</evidence>
<dbReference type="Pfam" id="PF02633">
    <property type="entry name" value="Creatininase"/>
    <property type="match status" value="1"/>
</dbReference>
<reference evidence="6 7" key="1">
    <citation type="submission" date="2022-05" db="EMBL/GenBank/DDBJ databases">
        <title>Genome Sequencing of Bee-Associated Microbes.</title>
        <authorList>
            <person name="Dunlap C."/>
        </authorList>
    </citation>
    <scope>NUCLEOTIDE SEQUENCE [LARGE SCALE GENOMIC DNA]</scope>
    <source>
        <strain evidence="6 7">NRRL B-14421</strain>
    </source>
</reference>
<dbReference type="InterPro" id="IPR003785">
    <property type="entry name" value="Creatininase/forma_Hydrolase"/>
</dbReference>
<proteinExistence type="inferred from homology"/>
<dbReference type="PANTHER" id="PTHR35005:SF1">
    <property type="entry name" value="2-AMINO-5-FORMYLAMINO-6-RIBOSYLAMINOPYRIMIDIN-4(3H)-ONE 5'-MONOPHOSPHATE DEFORMYLASE"/>
    <property type="match status" value="1"/>
</dbReference>
<dbReference type="InterPro" id="IPR024087">
    <property type="entry name" value="Creatininase-like_sf"/>
</dbReference>
<evidence type="ECO:0000256" key="5">
    <source>
        <dbReference type="ARBA" id="ARBA00024029"/>
    </source>
</evidence>
<keyword evidence="7" id="KW-1185">Reference proteome</keyword>
<dbReference type="Gene3D" id="3.40.50.10310">
    <property type="entry name" value="Creatininase"/>
    <property type="match status" value="1"/>
</dbReference>
<name>A0ABT4GH74_9BACL</name>
<comment type="caution">
    <text evidence="6">The sequence shown here is derived from an EMBL/GenBank/DDBJ whole genome shotgun (WGS) entry which is preliminary data.</text>
</comment>
<evidence type="ECO:0000256" key="3">
    <source>
        <dbReference type="ARBA" id="ARBA00022801"/>
    </source>
</evidence>
<sequence length="265" mass="29100">MDIREVHGRDLQTVLEEVHFAVVPLGSIEYHGPHSPLGTDVILANGFAERLHPDLKPLIYPVIPYTACPGKTRHYPGTISVSPSIITDYLYEIVDGICQLGIRNVLLLNAHDGNMGISRTVAEAITATYKDASVLLVNWWQMVTMQSAEEAGIFTGTTGRGHGGPYEMSVVKAFRPDLVHVSDSDVDLSANHSLSNLPYVLVEGSPEGWNGYTGHVQQTSLEAGKWIIVEAVTNLHQLLENWLQKPVMKDGGEQLDGKSRVYYGK</sequence>
<comment type="cofactor">
    <cofactor evidence="1">
        <name>Zn(2+)</name>
        <dbReference type="ChEBI" id="CHEBI:29105"/>
    </cofactor>
</comment>
<dbReference type="PANTHER" id="PTHR35005">
    <property type="entry name" value="3-DEHYDRO-SCYLLO-INOSOSE HYDROLASE"/>
    <property type="match status" value="1"/>
</dbReference>